<dbReference type="SUPFAM" id="SSF52540">
    <property type="entry name" value="P-loop containing nucleoside triphosphate hydrolases"/>
    <property type="match status" value="1"/>
</dbReference>
<organism evidence="2 3">
    <name type="scientific">Bifidobacterium hapali</name>
    <dbReference type="NCBI Taxonomy" id="1630172"/>
    <lineage>
        <taxon>Bacteria</taxon>
        <taxon>Bacillati</taxon>
        <taxon>Actinomycetota</taxon>
        <taxon>Actinomycetes</taxon>
        <taxon>Bifidobacteriales</taxon>
        <taxon>Bifidobacteriaceae</taxon>
        <taxon>Bifidobacterium</taxon>
    </lineage>
</organism>
<accession>A0A261G065</accession>
<protein>
    <submittedName>
        <fullName evidence="2">AAA domain-containing protein</fullName>
    </submittedName>
</protein>
<dbReference type="GO" id="GO:0016887">
    <property type="term" value="F:ATP hydrolysis activity"/>
    <property type="evidence" value="ECO:0007669"/>
    <property type="project" value="InterPro"/>
</dbReference>
<comment type="caution">
    <text evidence="2">The sequence shown here is derived from an EMBL/GenBank/DDBJ whole genome shotgun (WGS) entry which is preliminary data.</text>
</comment>
<evidence type="ECO:0000313" key="3">
    <source>
        <dbReference type="Proteomes" id="UP000216074"/>
    </source>
</evidence>
<dbReference type="OrthoDB" id="9815944at2"/>
<keyword evidence="3" id="KW-1185">Reference proteome</keyword>
<evidence type="ECO:0000313" key="2">
    <source>
        <dbReference type="EMBL" id="OZG64820.1"/>
    </source>
</evidence>
<dbReference type="Pfam" id="PF13304">
    <property type="entry name" value="AAA_21"/>
    <property type="match status" value="1"/>
</dbReference>
<dbReference type="InterPro" id="IPR027417">
    <property type="entry name" value="P-loop_NTPase"/>
</dbReference>
<reference evidence="2 3" key="1">
    <citation type="journal article" date="2017" name="BMC Genomics">
        <title>Comparative genomic and phylogenomic analyses of the Bifidobacteriaceae family.</title>
        <authorList>
            <person name="Lugli G.A."/>
            <person name="Milani C."/>
            <person name="Turroni F."/>
            <person name="Duranti S."/>
            <person name="Mancabelli L."/>
            <person name="Mangifesta M."/>
            <person name="Ferrario C."/>
            <person name="Modesto M."/>
            <person name="Mattarelli P."/>
            <person name="Jiri K."/>
            <person name="van Sinderen D."/>
            <person name="Ventura M."/>
        </authorList>
    </citation>
    <scope>NUCLEOTIDE SEQUENCE [LARGE SCALE GENOMIC DNA]</scope>
    <source>
        <strain evidence="2 3">DSM 100202</strain>
    </source>
</reference>
<dbReference type="InterPro" id="IPR051396">
    <property type="entry name" value="Bact_Antivir_Def_Nuclease"/>
</dbReference>
<name>A0A261G065_9BIFI</name>
<dbReference type="GO" id="GO:0006302">
    <property type="term" value="P:double-strand break repair"/>
    <property type="evidence" value="ECO:0007669"/>
    <property type="project" value="InterPro"/>
</dbReference>
<dbReference type="RefSeq" id="WP_158216427.1">
    <property type="nucleotide sequence ID" value="NZ_MWWY01000019.1"/>
</dbReference>
<dbReference type="Gene3D" id="3.40.50.300">
    <property type="entry name" value="P-loop containing nucleotide triphosphate hydrolases"/>
    <property type="match status" value="1"/>
</dbReference>
<dbReference type="EMBL" id="MWWY01000019">
    <property type="protein sequence ID" value="OZG64820.1"/>
    <property type="molecule type" value="Genomic_DNA"/>
</dbReference>
<evidence type="ECO:0000259" key="1">
    <source>
        <dbReference type="Pfam" id="PF13304"/>
    </source>
</evidence>
<dbReference type="InterPro" id="IPR003959">
    <property type="entry name" value="ATPase_AAA_core"/>
</dbReference>
<dbReference type="Proteomes" id="UP000216074">
    <property type="component" value="Unassembled WGS sequence"/>
</dbReference>
<feature type="domain" description="ATPase AAA-type core" evidence="1">
    <location>
        <begin position="47"/>
        <end position="370"/>
    </location>
</feature>
<dbReference type="PANTHER" id="PTHR43581">
    <property type="entry name" value="ATP/GTP PHOSPHATASE"/>
    <property type="match status" value="1"/>
</dbReference>
<proteinExistence type="predicted"/>
<dbReference type="PANTHER" id="PTHR43581:SF2">
    <property type="entry name" value="EXCINUCLEASE ATPASE SUBUNIT"/>
    <property type="match status" value="1"/>
</dbReference>
<gene>
    <name evidence="2" type="ORF">BHAP_0846</name>
</gene>
<sequence length="488" mass="55084">MGNMMRLTRLSLTNYRKFGGQPSPDDTGQDSGKQVVPGLSIDFDEYMTVLVGVNGAGKTSVLDAIAVALSPFLSRFPDVNGPSIRSSDVYRLRTVEGGESDIQPHYPVVIDAKAIIASPTSWETYQCRGESFASECEWKRTLNTAKGHTTSAKARELNKLSDDYQQQTQDDSHTMLPVLAYYGTDRLGLRERAQWKSHSKTFKNRYEGYSECLDPHLNFKQLNTWWRKQYDRDRRGLDVPTFYAVRDTVTECIERFTGNTKAVVDYDYGDGLVVSYTDSDGVYFENQKFEDLSDGYRVAIGLVADIAWRIAALNPFMGRDVVKKTSGIVLVDEVDLHLHPVWQEKMLGMLRELFPCVQFIVATHAPLVISSVKSKNLRVLGKMPKEELPASGVEGLYFAKEPDDEMYGVNANAVLRELMGSTDKPKKVQDLLDEFGRFLNDREYEQARNVLRRLSSEVGVDADNPDLTGAWAAYYFHSHGRKLNAVRE</sequence>
<dbReference type="AlphaFoldDB" id="A0A261G065"/>